<keyword evidence="2" id="KW-1185">Reference proteome</keyword>
<dbReference type="EMBL" id="BSTI01000003">
    <property type="protein sequence ID" value="GLY64762.1"/>
    <property type="molecule type" value="Genomic_DNA"/>
</dbReference>
<dbReference type="InterPro" id="IPR011048">
    <property type="entry name" value="Haem_d1_sf"/>
</dbReference>
<sequence>MREGIRPDTPDRLAFVACDGNATLLSLILTTWQLAGTNLVGQESDVLAYDQAARWLYVAAESGVVTVFDLYGRESVVSGMAPPVPVFPRSLVRWAPSSLLHLHRLPWSCNHGYQQGAVLFHDEER</sequence>
<proteinExistence type="predicted"/>
<protein>
    <submittedName>
        <fullName evidence="1">Uncharacterized protein</fullName>
    </submittedName>
</protein>
<dbReference type="Proteomes" id="UP001165136">
    <property type="component" value="Unassembled WGS sequence"/>
</dbReference>
<comment type="caution">
    <text evidence="1">The sequence shown here is derived from an EMBL/GenBank/DDBJ whole genome shotgun (WGS) entry which is preliminary data.</text>
</comment>
<reference evidence="1" key="1">
    <citation type="submission" date="2023-03" db="EMBL/GenBank/DDBJ databases">
        <title>Amycolatopsis taiwanensis NBRC 103393.</title>
        <authorList>
            <person name="Ichikawa N."/>
            <person name="Sato H."/>
            <person name="Tonouchi N."/>
        </authorList>
    </citation>
    <scope>NUCLEOTIDE SEQUENCE</scope>
    <source>
        <strain evidence="1">NBRC 103393</strain>
    </source>
</reference>
<accession>A0A9W6VES3</accession>
<gene>
    <name evidence="1" type="ORF">Atai01_13810</name>
</gene>
<organism evidence="1 2">
    <name type="scientific">Amycolatopsis taiwanensis</name>
    <dbReference type="NCBI Taxonomy" id="342230"/>
    <lineage>
        <taxon>Bacteria</taxon>
        <taxon>Bacillati</taxon>
        <taxon>Actinomycetota</taxon>
        <taxon>Actinomycetes</taxon>
        <taxon>Pseudonocardiales</taxon>
        <taxon>Pseudonocardiaceae</taxon>
        <taxon>Amycolatopsis</taxon>
    </lineage>
</organism>
<dbReference type="RefSeq" id="WP_285486265.1">
    <property type="nucleotide sequence ID" value="NZ_BSTI01000003.1"/>
</dbReference>
<evidence type="ECO:0000313" key="2">
    <source>
        <dbReference type="Proteomes" id="UP001165136"/>
    </source>
</evidence>
<dbReference type="SUPFAM" id="SSF51004">
    <property type="entry name" value="C-terminal (heme d1) domain of cytochrome cd1-nitrite reductase"/>
    <property type="match status" value="1"/>
</dbReference>
<dbReference type="AlphaFoldDB" id="A0A9W6VES3"/>
<evidence type="ECO:0000313" key="1">
    <source>
        <dbReference type="EMBL" id="GLY64762.1"/>
    </source>
</evidence>
<name>A0A9W6VES3_9PSEU</name>